<dbReference type="Proteomes" id="UP000821866">
    <property type="component" value="Chromosome 10"/>
</dbReference>
<sequence>METWSQESEDGAPLARALVGIRRWCRASPVGQSYADVGDREGTAGRHGIQRASPGREREQRETYFILKFRTVVAGINEDPGKLNCLREPPSSRLPSPLRDVIAEEVAQAVPVAAHQQPVAVTVPHAPAMQPVAAPLTYAQVLESKHRLLAMKAARNKRAKALPRPDIRLHGQHHLKGNNAGLASDIQDAIKGWLPELPELPGLPGYLFEPDQKKGPSDRATERHPNAEAAKKVVHRDIARNTTMMEMRQCAVEGDATQASVFGATTDLLQHAKEPAGSAESLSTTTAKKRTLKAADEVASTSRTTDTAASEHRSVAHVTPLPVVGLRSPAGRQARPRAAGRRPSVRVNTCLQSCMFVLSAVIVILVLPALAILKQYARGAGVAAANVADDVVDTIQPTLAYKLPREQASNCVHRRHYVIGTSLTLADGDGPASASKASTTLKLPVIRRRRLVCLYKAGPDAASVLDDLYRICTDVAYGQFYVDKAGVFSKQPTLDHVLPDKSLYPHAPRVLGWLGGDLKDAGDFSRLANESPVTLQGFAENYATWLGQWSFDGAHVDWRYPVDAHVASRFENIQQLTVHAPSCCIYTQGRRSLAQLPLVGWFVRRVDVQGRGEMNSNESTNTMIDVPSTSAALSHTCASLPQMGISQALIARQNLKTKVFCAGGPCNVADDYNAFVSLLQLLRKKTGLLSVAIAYKETMLARRYDISKIASLADMLILNTDEEMAEDATGQPSCAGAPLLQVAASLWRVRRMAALSEMKRQQPSDVDDPAKPSAQFCHTVSLASLAYYRSFAQPFNKSTG</sequence>
<reference evidence="3" key="2">
    <citation type="submission" date="2021-09" db="EMBL/GenBank/DDBJ databases">
        <authorList>
            <person name="Jia N."/>
            <person name="Wang J."/>
            <person name="Shi W."/>
            <person name="Du L."/>
            <person name="Sun Y."/>
            <person name="Zhan W."/>
            <person name="Jiang J."/>
            <person name="Wang Q."/>
            <person name="Zhang B."/>
            <person name="Ji P."/>
            <person name="Sakyi L.B."/>
            <person name="Cui X."/>
            <person name="Yuan T."/>
            <person name="Jiang B."/>
            <person name="Yang W."/>
            <person name="Lam T.T.-Y."/>
            <person name="Chang Q."/>
            <person name="Ding S."/>
            <person name="Wang X."/>
            <person name="Zhu J."/>
            <person name="Ruan X."/>
            <person name="Zhao L."/>
            <person name="Wei J."/>
            <person name="Que T."/>
            <person name="Du C."/>
            <person name="Cheng J."/>
            <person name="Dai P."/>
            <person name="Han X."/>
            <person name="Huang E."/>
            <person name="Gao Y."/>
            <person name="Liu J."/>
            <person name="Shao H."/>
            <person name="Ye R."/>
            <person name="Li L."/>
            <person name="Wei W."/>
            <person name="Wang X."/>
            <person name="Wang C."/>
            <person name="Huo Q."/>
            <person name="Li W."/>
            <person name="Guo W."/>
            <person name="Chen H."/>
            <person name="Chen S."/>
            <person name="Zhou L."/>
            <person name="Zhou L."/>
            <person name="Ni X."/>
            <person name="Tian J."/>
            <person name="Zhou Y."/>
            <person name="Sheng Y."/>
            <person name="Liu T."/>
            <person name="Pan Y."/>
            <person name="Xia L."/>
            <person name="Li J."/>
            <person name="Zhao F."/>
            <person name="Cao W."/>
        </authorList>
    </citation>
    <scope>NUCLEOTIDE SEQUENCE</scope>
    <source>
        <strain evidence="3">Rmic-2018</strain>
        <tissue evidence="3">Larvae</tissue>
    </source>
</reference>
<dbReference type="SUPFAM" id="SSF51445">
    <property type="entry name" value="(Trans)glycosidases"/>
    <property type="match status" value="1"/>
</dbReference>
<accession>A0A9J6EQE0</accession>
<feature type="compositionally biased region" description="Basic and acidic residues" evidence="1">
    <location>
        <begin position="210"/>
        <end position="232"/>
    </location>
</feature>
<comment type="caution">
    <text evidence="3">The sequence shown here is derived from an EMBL/GenBank/DDBJ whole genome shotgun (WGS) entry which is preliminary data.</text>
</comment>
<feature type="region of interest" description="Disordered" evidence="1">
    <location>
        <begin position="293"/>
        <end position="313"/>
    </location>
</feature>
<gene>
    <name evidence="3" type="ORF">HPB51_002136</name>
</gene>
<keyword evidence="4" id="KW-1185">Reference proteome</keyword>
<dbReference type="EMBL" id="JABSTU010000002">
    <property type="protein sequence ID" value="KAH8036598.1"/>
    <property type="molecule type" value="Genomic_DNA"/>
</dbReference>
<dbReference type="AlphaFoldDB" id="A0A9J6EQE0"/>
<proteinExistence type="predicted"/>
<dbReference type="InterPro" id="IPR017853">
    <property type="entry name" value="GH"/>
</dbReference>
<evidence type="ECO:0000256" key="1">
    <source>
        <dbReference type="SAM" id="MobiDB-lite"/>
    </source>
</evidence>
<name>A0A9J6EQE0_RHIMP</name>
<keyword evidence="2" id="KW-0812">Transmembrane</keyword>
<evidence type="ECO:0000313" key="3">
    <source>
        <dbReference type="EMBL" id="KAH8036598.1"/>
    </source>
</evidence>
<feature type="compositionally biased region" description="Low complexity" evidence="1">
    <location>
        <begin position="299"/>
        <end position="308"/>
    </location>
</feature>
<feature type="region of interest" description="Disordered" evidence="1">
    <location>
        <begin position="207"/>
        <end position="232"/>
    </location>
</feature>
<keyword evidence="2" id="KW-1133">Transmembrane helix</keyword>
<dbReference type="Gene3D" id="3.20.20.80">
    <property type="entry name" value="Glycosidases"/>
    <property type="match status" value="1"/>
</dbReference>
<organism evidence="3 4">
    <name type="scientific">Rhipicephalus microplus</name>
    <name type="common">Cattle tick</name>
    <name type="synonym">Boophilus microplus</name>
    <dbReference type="NCBI Taxonomy" id="6941"/>
    <lineage>
        <taxon>Eukaryota</taxon>
        <taxon>Metazoa</taxon>
        <taxon>Ecdysozoa</taxon>
        <taxon>Arthropoda</taxon>
        <taxon>Chelicerata</taxon>
        <taxon>Arachnida</taxon>
        <taxon>Acari</taxon>
        <taxon>Parasitiformes</taxon>
        <taxon>Ixodida</taxon>
        <taxon>Ixodoidea</taxon>
        <taxon>Ixodidae</taxon>
        <taxon>Rhipicephalinae</taxon>
        <taxon>Rhipicephalus</taxon>
        <taxon>Boophilus</taxon>
    </lineage>
</organism>
<evidence type="ECO:0000256" key="2">
    <source>
        <dbReference type="SAM" id="Phobius"/>
    </source>
</evidence>
<keyword evidence="2" id="KW-0472">Membrane</keyword>
<protein>
    <submittedName>
        <fullName evidence="3">Uncharacterized protein</fullName>
    </submittedName>
</protein>
<evidence type="ECO:0000313" key="4">
    <source>
        <dbReference type="Proteomes" id="UP000821866"/>
    </source>
</evidence>
<feature type="transmembrane region" description="Helical" evidence="2">
    <location>
        <begin position="355"/>
        <end position="373"/>
    </location>
</feature>
<reference evidence="3" key="1">
    <citation type="journal article" date="2020" name="Cell">
        <title>Large-Scale Comparative Analyses of Tick Genomes Elucidate Their Genetic Diversity and Vector Capacities.</title>
        <authorList>
            <consortium name="Tick Genome and Microbiome Consortium (TIGMIC)"/>
            <person name="Jia N."/>
            <person name="Wang J."/>
            <person name="Shi W."/>
            <person name="Du L."/>
            <person name="Sun Y."/>
            <person name="Zhan W."/>
            <person name="Jiang J.F."/>
            <person name="Wang Q."/>
            <person name="Zhang B."/>
            <person name="Ji P."/>
            <person name="Bell-Sakyi L."/>
            <person name="Cui X.M."/>
            <person name="Yuan T.T."/>
            <person name="Jiang B.G."/>
            <person name="Yang W.F."/>
            <person name="Lam T.T."/>
            <person name="Chang Q.C."/>
            <person name="Ding S.J."/>
            <person name="Wang X.J."/>
            <person name="Zhu J.G."/>
            <person name="Ruan X.D."/>
            <person name="Zhao L."/>
            <person name="Wei J.T."/>
            <person name="Ye R.Z."/>
            <person name="Que T.C."/>
            <person name="Du C.H."/>
            <person name="Zhou Y.H."/>
            <person name="Cheng J.X."/>
            <person name="Dai P.F."/>
            <person name="Guo W.B."/>
            <person name="Han X.H."/>
            <person name="Huang E.J."/>
            <person name="Li L.F."/>
            <person name="Wei W."/>
            <person name="Gao Y.C."/>
            <person name="Liu J.Z."/>
            <person name="Shao H.Z."/>
            <person name="Wang X."/>
            <person name="Wang C.C."/>
            <person name="Yang T.C."/>
            <person name="Huo Q.B."/>
            <person name="Li W."/>
            <person name="Chen H.Y."/>
            <person name="Chen S.E."/>
            <person name="Zhou L.G."/>
            <person name="Ni X.B."/>
            <person name="Tian J.H."/>
            <person name="Sheng Y."/>
            <person name="Liu T."/>
            <person name="Pan Y.S."/>
            <person name="Xia L.Y."/>
            <person name="Li J."/>
            <person name="Zhao F."/>
            <person name="Cao W.C."/>
        </authorList>
    </citation>
    <scope>NUCLEOTIDE SEQUENCE</scope>
    <source>
        <strain evidence="3">Rmic-2018</strain>
    </source>
</reference>
<feature type="region of interest" description="Disordered" evidence="1">
    <location>
        <begin position="32"/>
        <end position="58"/>
    </location>
</feature>